<dbReference type="Gene3D" id="3.40.50.300">
    <property type="entry name" value="P-loop containing nucleotide triphosphate hydrolases"/>
    <property type="match status" value="1"/>
</dbReference>
<organism evidence="1 2">
    <name type="scientific">Lentzea flava</name>
    <dbReference type="NCBI Taxonomy" id="103732"/>
    <lineage>
        <taxon>Bacteria</taxon>
        <taxon>Bacillati</taxon>
        <taxon>Actinomycetota</taxon>
        <taxon>Actinomycetes</taxon>
        <taxon>Pseudonocardiales</taxon>
        <taxon>Pseudonocardiaceae</taxon>
        <taxon>Lentzea</taxon>
    </lineage>
</organism>
<dbReference type="Proteomes" id="UP000649573">
    <property type="component" value="Unassembled WGS sequence"/>
</dbReference>
<dbReference type="Pfam" id="PF01745">
    <property type="entry name" value="IPT"/>
    <property type="match status" value="1"/>
</dbReference>
<evidence type="ECO:0000313" key="1">
    <source>
        <dbReference type="EMBL" id="GGU81506.1"/>
    </source>
</evidence>
<reference evidence="2" key="1">
    <citation type="journal article" date="2019" name="Int. J. Syst. Evol. Microbiol.">
        <title>The Global Catalogue of Microorganisms (GCM) 10K type strain sequencing project: providing services to taxonomists for standard genome sequencing and annotation.</title>
        <authorList>
            <consortium name="The Broad Institute Genomics Platform"/>
            <consortium name="The Broad Institute Genome Sequencing Center for Infectious Disease"/>
            <person name="Wu L."/>
            <person name="Ma J."/>
        </authorList>
    </citation>
    <scope>NUCLEOTIDE SEQUENCE [LARGE SCALE GENOMIC DNA]</scope>
    <source>
        <strain evidence="2">JCM 3296</strain>
    </source>
</reference>
<proteinExistence type="predicted"/>
<protein>
    <submittedName>
        <fullName evidence="1">Adenylate dimethylallyltransferase</fullName>
    </submittedName>
</protein>
<dbReference type="EMBL" id="BMRE01000077">
    <property type="protein sequence ID" value="GGU81506.1"/>
    <property type="molecule type" value="Genomic_DNA"/>
</dbReference>
<dbReference type="InterPro" id="IPR027417">
    <property type="entry name" value="P-loop_NTPase"/>
</dbReference>
<keyword evidence="2" id="KW-1185">Reference proteome</keyword>
<accession>A0ABQ2VDK3</accession>
<comment type="caution">
    <text evidence="1">The sequence shown here is derived from an EMBL/GenBank/DDBJ whole genome shotgun (WGS) entry which is preliminary data.</text>
</comment>
<sequence>MHVHMIVGTTGIGKTAAAVQLAARWNAPVVSLDRVQCFPELATTSGRPTARELAGTARLYLDNRTIAQGELTVFEAYTRLRRLLRTLSTYHPAVILEGGSISLTTLLMTGENAPPGATFELMMGDVDAPAYRARLHARVVRMLTVRPSLIDEFAHAWRYRELRGFIASIVGFDALVAWHSRRESVTSGFVLSSEDRSVLIDRITDAHLAYAREQTKSLRALENVQLACSRSLP</sequence>
<name>A0ABQ2VDK3_9PSEU</name>
<dbReference type="Gene3D" id="1.10.287.890">
    <property type="entry name" value="Crystal structure of tRNA isopentenylpyrophosphate transferase (bh2366) domain"/>
    <property type="match status" value="1"/>
</dbReference>
<dbReference type="SUPFAM" id="SSF52540">
    <property type="entry name" value="P-loop containing nucleoside triphosphate hydrolases"/>
    <property type="match status" value="1"/>
</dbReference>
<gene>
    <name evidence="1" type="primary">tzs</name>
    <name evidence="1" type="ORF">GCM10010178_85240</name>
</gene>
<evidence type="ECO:0000313" key="2">
    <source>
        <dbReference type="Proteomes" id="UP000649573"/>
    </source>
</evidence>